<reference evidence="2" key="1">
    <citation type="journal article" date="2019" name="Int. J. Syst. Evol. Microbiol.">
        <title>The Global Catalogue of Microorganisms (GCM) 10K type strain sequencing project: providing services to taxonomists for standard genome sequencing and annotation.</title>
        <authorList>
            <consortium name="The Broad Institute Genomics Platform"/>
            <consortium name="The Broad Institute Genome Sequencing Center for Infectious Disease"/>
            <person name="Wu L."/>
            <person name="Ma J."/>
        </authorList>
    </citation>
    <scope>NUCLEOTIDE SEQUENCE [LARGE SCALE GENOMIC DNA]</scope>
    <source>
        <strain evidence="2">TISTR 2466</strain>
    </source>
</reference>
<organism evidence="1 2">
    <name type="scientific">Sporolactobacillus shoreicorticis</name>
    <dbReference type="NCBI Taxonomy" id="1923877"/>
    <lineage>
        <taxon>Bacteria</taxon>
        <taxon>Bacillati</taxon>
        <taxon>Bacillota</taxon>
        <taxon>Bacilli</taxon>
        <taxon>Bacillales</taxon>
        <taxon>Sporolactobacillaceae</taxon>
        <taxon>Sporolactobacillus</taxon>
    </lineage>
</organism>
<accession>A0ABW5RY57</accession>
<dbReference type="PANTHER" id="PTHR11122:SF13">
    <property type="entry name" value="GLUCOSE-6-PHOSPHATE 1-EPIMERASE"/>
    <property type="match status" value="1"/>
</dbReference>
<dbReference type="Proteomes" id="UP001597399">
    <property type="component" value="Unassembled WGS sequence"/>
</dbReference>
<dbReference type="Gene3D" id="2.70.98.10">
    <property type="match status" value="1"/>
</dbReference>
<protein>
    <submittedName>
        <fullName evidence="1">Aldose epimerase</fullName>
    </submittedName>
</protein>
<comment type="caution">
    <text evidence="1">The sequence shown here is derived from an EMBL/GenBank/DDBJ whole genome shotgun (WGS) entry which is preliminary data.</text>
</comment>
<dbReference type="SUPFAM" id="SSF74650">
    <property type="entry name" value="Galactose mutarotase-like"/>
    <property type="match status" value="1"/>
</dbReference>
<name>A0ABW5RY57_9BACL</name>
<sequence length="288" mass="32842">MYQVKEFDQQGLHFFRLTDGISYVDICPERGGMVTAFHTDDEDILFMNEATLFDTSKNVRGGIPVLFPITGQLTNKSYEWNGVPYFMDNHGLARTRAWKVAGQSAGHDCSALKITFHSSEDTRKSYPFDFEAVLRYTLSDGELTISQTISNLSNEAMPVYPGYHPYFKMKDQQLRIKSRAASYLDYNDHETKPFSGEINMKGLKESVVLLNSGDPQLAFDFNDSKKIVISQDPRYRYTVLWIEGNQPFVCVEPWTALTNTLNENNDDLLMVAPDEPLELNIAIRLDKC</sequence>
<dbReference type="PANTHER" id="PTHR11122">
    <property type="entry name" value="APOSPORY-ASSOCIATED PROTEIN C-RELATED"/>
    <property type="match status" value="1"/>
</dbReference>
<keyword evidence="2" id="KW-1185">Reference proteome</keyword>
<evidence type="ECO:0000313" key="1">
    <source>
        <dbReference type="EMBL" id="MFD2692366.1"/>
    </source>
</evidence>
<gene>
    <name evidence="1" type="ORF">ACFSUE_01735</name>
</gene>
<dbReference type="Pfam" id="PF01263">
    <property type="entry name" value="Aldose_epim"/>
    <property type="match status" value="1"/>
</dbReference>
<proteinExistence type="predicted"/>
<dbReference type="InterPro" id="IPR008183">
    <property type="entry name" value="Aldose_1/G6P_1-epimerase"/>
</dbReference>
<dbReference type="InterPro" id="IPR011013">
    <property type="entry name" value="Gal_mutarotase_sf_dom"/>
</dbReference>
<dbReference type="RefSeq" id="WP_253059308.1">
    <property type="nucleotide sequence ID" value="NZ_JAMXWM010000004.1"/>
</dbReference>
<dbReference type="InterPro" id="IPR014718">
    <property type="entry name" value="GH-type_carb-bd"/>
</dbReference>
<dbReference type="EMBL" id="JBHUMQ010000003">
    <property type="protein sequence ID" value="MFD2692366.1"/>
    <property type="molecule type" value="Genomic_DNA"/>
</dbReference>
<evidence type="ECO:0000313" key="2">
    <source>
        <dbReference type="Proteomes" id="UP001597399"/>
    </source>
</evidence>